<feature type="transmembrane region" description="Helical" evidence="10">
    <location>
        <begin position="240"/>
        <end position="260"/>
    </location>
</feature>
<accession>E6REI3</accession>
<evidence type="ECO:0000256" key="2">
    <source>
        <dbReference type="ARBA" id="ARBA00022679"/>
    </source>
</evidence>
<keyword evidence="12" id="KW-1185">Reference proteome</keyword>
<dbReference type="RefSeq" id="XP_003196941.1">
    <property type="nucleotide sequence ID" value="XM_003196893.1"/>
</dbReference>
<dbReference type="GO" id="GO:0003881">
    <property type="term" value="F:CDP-diacylglycerol-inositol 3-phosphatidyltransferase activity"/>
    <property type="evidence" value="ECO:0007669"/>
    <property type="project" value="TreeGrafter"/>
</dbReference>
<evidence type="ECO:0000256" key="6">
    <source>
        <dbReference type="ARBA" id="ARBA00023136"/>
    </source>
</evidence>
<dbReference type="OrthoDB" id="10251079at2759"/>
<dbReference type="eggNOG" id="KOG3240">
    <property type="taxonomic scope" value="Eukaryota"/>
</dbReference>
<dbReference type="PANTHER" id="PTHR15362:SF4">
    <property type="entry name" value="CDP-DIACYLGLYCEROL--INOSITOL 3-PHOSPHATIDYLTRANSFERASE"/>
    <property type="match status" value="1"/>
</dbReference>
<keyword evidence="6 10" id="KW-0472">Membrane</keyword>
<dbReference type="Pfam" id="PF01066">
    <property type="entry name" value="CDP-OH_P_transf"/>
    <property type="match status" value="1"/>
</dbReference>
<dbReference type="Gene3D" id="1.20.120.1760">
    <property type="match status" value="1"/>
</dbReference>
<dbReference type="InterPro" id="IPR000462">
    <property type="entry name" value="CDP-OH_P_trans"/>
</dbReference>
<dbReference type="AlphaFoldDB" id="E6REI3"/>
<dbReference type="HOGENOM" id="CLU_067602_0_0_1"/>
<keyword evidence="4 10" id="KW-1133">Transmembrane helix</keyword>
<dbReference type="FunFam" id="1.20.120.1760:FF:000011">
    <property type="entry name" value="Cdp-diacylglycerol-inositol 3-phosphatidyltransferase pis"/>
    <property type="match status" value="1"/>
</dbReference>
<evidence type="ECO:0000313" key="12">
    <source>
        <dbReference type="Proteomes" id="UP000007805"/>
    </source>
</evidence>
<feature type="region of interest" description="Disordered" evidence="9">
    <location>
        <begin position="46"/>
        <end position="85"/>
    </location>
</feature>
<feature type="compositionally biased region" description="Basic and acidic residues" evidence="9">
    <location>
        <begin position="72"/>
        <end position="85"/>
    </location>
</feature>
<dbReference type="Proteomes" id="UP000007805">
    <property type="component" value="Chromosome L"/>
</dbReference>
<reference key="2">
    <citation type="journal article" date="2011" name="MBio">
        <title>Genome variation in Cryptococcus gattii, an emerging pathogen of immunocompetent hosts.</title>
        <authorList>
            <person name="D'Souza C.A."/>
            <person name="Kronstad J.W."/>
            <person name="Taylor G."/>
            <person name="Warren R."/>
            <person name="Yuen M."/>
            <person name="Hu G."/>
            <person name="Jung W.H."/>
            <person name="Sham A."/>
            <person name="Kidd S.E."/>
            <person name="Tangen K."/>
            <person name="Lee N."/>
            <person name="Zeilmaker T."/>
            <person name="Sawkins J."/>
            <person name="McVicker G."/>
            <person name="Shah S."/>
            <person name="Gnerre S."/>
            <person name="Griggs A."/>
            <person name="Zeng Q."/>
            <person name="Bartlett K."/>
            <person name="Li W."/>
            <person name="Wang X."/>
            <person name="Heitman J."/>
            <person name="Stajich J.E."/>
            <person name="Fraser J.A."/>
            <person name="Meyer W."/>
            <person name="Carter D."/>
            <person name="Schein J."/>
            <person name="Krzywinski M."/>
            <person name="Kwong-Chung K.J."/>
            <person name="Varma A."/>
            <person name="Wang J."/>
            <person name="Brunham R."/>
            <person name="Fyfe M."/>
            <person name="Ouellette B.F.F."/>
            <person name="Siddiqui A."/>
            <person name="Marra M."/>
            <person name="Jones S."/>
            <person name="Holt R."/>
            <person name="Birren B.W."/>
            <person name="Galagan J.E."/>
            <person name="Cuomo C.A."/>
        </authorList>
    </citation>
    <scope>NUCLEOTIDE SEQUENCE</scope>
    <source>
        <strain>WM276</strain>
    </source>
</reference>
<evidence type="ECO:0000256" key="7">
    <source>
        <dbReference type="ARBA" id="ARBA00023264"/>
    </source>
</evidence>
<feature type="transmembrane region" description="Helical" evidence="10">
    <location>
        <begin position="176"/>
        <end position="199"/>
    </location>
</feature>
<dbReference type="GeneID" id="10185475"/>
<comment type="subcellular location">
    <subcellularLocation>
        <location evidence="1">Membrane</location>
        <topology evidence="1">Multi-pass membrane protein</topology>
    </subcellularLocation>
</comment>
<dbReference type="KEGG" id="cgi:CGB_L0250C"/>
<keyword evidence="3 10" id="KW-0812">Transmembrane</keyword>
<evidence type="ECO:0000256" key="5">
    <source>
        <dbReference type="ARBA" id="ARBA00023098"/>
    </source>
</evidence>
<evidence type="ECO:0000256" key="3">
    <source>
        <dbReference type="ARBA" id="ARBA00022692"/>
    </source>
</evidence>
<dbReference type="EMBL" id="CP000297">
    <property type="protein sequence ID" value="ADV25154.1"/>
    <property type="molecule type" value="Genomic_DNA"/>
</dbReference>
<evidence type="ECO:0000256" key="1">
    <source>
        <dbReference type="ARBA" id="ARBA00004141"/>
    </source>
</evidence>
<gene>
    <name evidence="11" type="ordered locus">CGB_L0250C</name>
</gene>
<reference evidence="11 12" key="1">
    <citation type="journal article" date="2011" name="MBio">
        <title>Genome variation in Cryptococcus gattii, an emerging pathogen of immunocompetent hosts.</title>
        <authorList>
            <person name="D'Souza C.A."/>
            <person name="Kronstad J.W."/>
            <person name="Taylor G."/>
            <person name="Warren R."/>
            <person name="Yuen M."/>
            <person name="Hu G."/>
            <person name="Jung W.H."/>
            <person name="Sham A."/>
            <person name="Kidd S.E."/>
            <person name="Tangen K."/>
            <person name="Lee N."/>
            <person name="Zeilmaker T."/>
            <person name="Sawkins J."/>
            <person name="McVicker G."/>
            <person name="Shah S."/>
            <person name="Gnerre S."/>
            <person name="Griggs A."/>
            <person name="Zeng Q."/>
            <person name="Bartlett K."/>
            <person name="Li W."/>
            <person name="Wang X."/>
            <person name="Heitman J."/>
            <person name="Stajich J.E."/>
            <person name="Fraser J.A."/>
            <person name="Meyer W."/>
            <person name="Carter D."/>
            <person name="Schein J."/>
            <person name="Krzywinski M."/>
            <person name="Kwon-Chung K.J."/>
            <person name="Varma A."/>
            <person name="Wang J."/>
            <person name="Brunham R."/>
            <person name="Fyfe M."/>
            <person name="Ouellette B.F."/>
            <person name="Siddiqui A."/>
            <person name="Marra M."/>
            <person name="Jones S."/>
            <person name="Holt R."/>
            <person name="Birren B.W."/>
            <person name="Galagan J.E."/>
            <person name="Cuomo C.A."/>
        </authorList>
    </citation>
    <scope>NUCLEOTIDE SEQUENCE [LARGE SCALE GENOMIC DNA]</scope>
    <source>
        <strain evidence="12">WM276 / ATCC MYA-4071</strain>
    </source>
</reference>
<evidence type="ECO:0000313" key="11">
    <source>
        <dbReference type="EMBL" id="ADV25154.1"/>
    </source>
</evidence>
<evidence type="ECO:0000256" key="10">
    <source>
        <dbReference type="SAM" id="Phobius"/>
    </source>
</evidence>
<dbReference type="VEuPathDB" id="FungiDB:CGB_L0250C"/>
<evidence type="ECO:0000256" key="4">
    <source>
        <dbReference type="ARBA" id="ARBA00022989"/>
    </source>
</evidence>
<evidence type="ECO:0000256" key="8">
    <source>
        <dbReference type="RuleBase" id="RU003750"/>
    </source>
</evidence>
<comment type="similarity">
    <text evidence="8">Belongs to the CDP-alcohol phosphatidyltransferase class-I family.</text>
</comment>
<dbReference type="PANTHER" id="PTHR15362">
    <property type="entry name" value="PHOSPHATIDYLINOSITOL SYNTHASE"/>
    <property type="match status" value="1"/>
</dbReference>
<name>E6REI3_CRYGW</name>
<keyword evidence="7" id="KW-1208">Phospholipid metabolism</keyword>
<dbReference type="GO" id="GO:0005794">
    <property type="term" value="C:Golgi apparatus"/>
    <property type="evidence" value="ECO:0007669"/>
    <property type="project" value="TreeGrafter"/>
</dbReference>
<dbReference type="GO" id="GO:0006661">
    <property type="term" value="P:phosphatidylinositol biosynthetic process"/>
    <property type="evidence" value="ECO:0007669"/>
    <property type="project" value="TreeGrafter"/>
</dbReference>
<proteinExistence type="inferred from homology"/>
<keyword evidence="2 8" id="KW-0808">Transferase</keyword>
<keyword evidence="5" id="KW-0443">Lipid metabolism</keyword>
<protein>
    <submittedName>
        <fullName evidence="11">CDP-diacylglycerol-inositol 3-phosphatidyltransferase, putative</fullName>
    </submittedName>
</protein>
<dbReference type="PROSITE" id="PS00379">
    <property type="entry name" value="CDP_ALCOHOL_P_TRANSF"/>
    <property type="match status" value="1"/>
</dbReference>
<dbReference type="GO" id="GO:0016020">
    <property type="term" value="C:membrane"/>
    <property type="evidence" value="ECO:0007669"/>
    <property type="project" value="UniProtKB-SubCell"/>
</dbReference>
<dbReference type="InterPro" id="IPR048254">
    <property type="entry name" value="CDP_ALCOHOL_P_TRANSF_CS"/>
</dbReference>
<sequence length="352" mass="39531">MTQRSADGPRSTFLSQFVSIYQRVFPSLLPFLPSIRIIKMTPTTRSKQSTPVLEAEESTSKSTATSLGPAEGELKQRMREGSRSRTRDEVWDPKYAVDLAVDENVFLFVPNLIGYTRVITAAASLFFMPYHPKACTLLYSVSCMLDVVDGQAARALGQTSRFGAVLDMVTDRCTTACLLCFLSSVYPAYSMLFMFLITLDFSSHYIHMYSSLTTGSTSHKTVTSDVSRILWYYYNDSRTLFVFCFANELFFVCLYLNHYWTTPLMTNFPIPTALLTSDLTVAHPKLVGGVINVLKNLNWPQVVAAMTFPICAGKQIINVVQFWKASKILVGVDLAERRAAREQKLATQLRAQ</sequence>
<organism evidence="11 12">
    <name type="scientific">Cryptococcus gattii serotype B (strain WM276 / ATCC MYA-4071)</name>
    <name type="common">Filobasidiella gattii</name>
    <name type="synonym">Cryptococcus bacillisporus</name>
    <dbReference type="NCBI Taxonomy" id="367775"/>
    <lineage>
        <taxon>Eukaryota</taxon>
        <taxon>Fungi</taxon>
        <taxon>Dikarya</taxon>
        <taxon>Basidiomycota</taxon>
        <taxon>Agaricomycotina</taxon>
        <taxon>Tremellomycetes</taxon>
        <taxon>Tremellales</taxon>
        <taxon>Cryptococcaceae</taxon>
        <taxon>Cryptococcus</taxon>
        <taxon>Cryptococcus gattii species complex</taxon>
    </lineage>
</organism>
<dbReference type="InterPro" id="IPR043130">
    <property type="entry name" value="CDP-OH_PTrfase_TM_dom"/>
</dbReference>
<evidence type="ECO:0000256" key="9">
    <source>
        <dbReference type="SAM" id="MobiDB-lite"/>
    </source>
</evidence>